<evidence type="ECO:0000313" key="2">
    <source>
        <dbReference type="Proteomes" id="UP000636010"/>
    </source>
</evidence>
<dbReference type="Gene3D" id="1.10.150.240">
    <property type="entry name" value="Putative phosphatase, domain 2"/>
    <property type="match status" value="1"/>
</dbReference>
<dbReference type="InterPro" id="IPR036412">
    <property type="entry name" value="HAD-like_sf"/>
</dbReference>
<proteinExistence type="predicted"/>
<sequence length="227" mass="25260">MSMIKLAIFDMAGTTINENNIVYKTVQKVINDLGYQVSLENVLKFGAGKEKYQAITDVLINCTNSVSVPREAETAFEAFKHALREAYDKLEISTFDGMLSFFKKLRENEIYIVLNTGYNAEIATKLLAKLDWKIGKEIDLLITADDVTKGRPAPNMIYKAMQHFNITDVAKVLKAGDSEIDIIEGKNANCGITVGVLSGAQTRNQLEATKPDYILNVITELEDILID</sequence>
<gene>
    <name evidence="1" type="ORF">GCM10011506_40000</name>
</gene>
<dbReference type="InterPro" id="IPR022468">
    <property type="entry name" value="PhnX-like"/>
</dbReference>
<reference evidence="2" key="1">
    <citation type="journal article" date="2019" name="Int. J. Syst. Evol. Microbiol.">
        <title>The Global Catalogue of Microorganisms (GCM) 10K type strain sequencing project: providing services to taxonomists for standard genome sequencing and annotation.</title>
        <authorList>
            <consortium name="The Broad Institute Genomics Platform"/>
            <consortium name="The Broad Institute Genome Sequencing Center for Infectious Disease"/>
            <person name="Wu L."/>
            <person name="Ma J."/>
        </authorList>
    </citation>
    <scope>NUCLEOTIDE SEQUENCE [LARGE SCALE GENOMIC DNA]</scope>
    <source>
        <strain evidence="2">CGMCC 1.10832</strain>
    </source>
</reference>
<evidence type="ECO:0000313" key="1">
    <source>
        <dbReference type="EMBL" id="GGC50335.1"/>
    </source>
</evidence>
<dbReference type="InterPro" id="IPR050155">
    <property type="entry name" value="HAD-like_hydrolase_sf"/>
</dbReference>
<organism evidence="1 2">
    <name type="scientific">Marivirga lumbricoides</name>
    <dbReference type="NCBI Taxonomy" id="1046115"/>
    <lineage>
        <taxon>Bacteria</taxon>
        <taxon>Pseudomonadati</taxon>
        <taxon>Bacteroidota</taxon>
        <taxon>Cytophagia</taxon>
        <taxon>Cytophagales</taxon>
        <taxon>Marivirgaceae</taxon>
        <taxon>Marivirga</taxon>
    </lineage>
</organism>
<dbReference type="Gene3D" id="3.40.50.1000">
    <property type="entry name" value="HAD superfamily/HAD-like"/>
    <property type="match status" value="1"/>
</dbReference>
<dbReference type="SFLD" id="SFLDG01129">
    <property type="entry name" value="C1.5:_HAD__Beta-PGM__Phosphata"/>
    <property type="match status" value="1"/>
</dbReference>
<dbReference type="InterPro" id="IPR041492">
    <property type="entry name" value="HAD_2"/>
</dbReference>
<dbReference type="SUPFAM" id="SSF56784">
    <property type="entry name" value="HAD-like"/>
    <property type="match status" value="1"/>
</dbReference>
<name>A0ABQ1N4S6_9BACT</name>
<dbReference type="SFLD" id="SFLDS00003">
    <property type="entry name" value="Haloacid_Dehalogenase"/>
    <property type="match status" value="1"/>
</dbReference>
<protein>
    <submittedName>
        <fullName evidence="1">Phosphatase</fullName>
    </submittedName>
</protein>
<dbReference type="Pfam" id="PF13419">
    <property type="entry name" value="HAD_2"/>
    <property type="match status" value="1"/>
</dbReference>
<dbReference type="RefSeq" id="WP_188466999.1">
    <property type="nucleotide sequence ID" value="NZ_BAABHU010000014.1"/>
</dbReference>
<accession>A0ABQ1N4S6</accession>
<dbReference type="PANTHER" id="PTHR43434">
    <property type="entry name" value="PHOSPHOGLYCOLATE PHOSPHATASE"/>
    <property type="match status" value="1"/>
</dbReference>
<keyword evidence="2" id="KW-1185">Reference proteome</keyword>
<dbReference type="NCBIfam" id="TIGR03351">
    <property type="entry name" value="PhnX-like"/>
    <property type="match status" value="1"/>
</dbReference>
<dbReference type="InterPro" id="IPR023198">
    <property type="entry name" value="PGP-like_dom2"/>
</dbReference>
<comment type="caution">
    <text evidence="1">The sequence shown here is derived from an EMBL/GenBank/DDBJ whole genome shotgun (WGS) entry which is preliminary data.</text>
</comment>
<dbReference type="PANTHER" id="PTHR43434:SF19">
    <property type="entry name" value="PHOSPHONOACETALDEHYDE HYDROLASE"/>
    <property type="match status" value="1"/>
</dbReference>
<dbReference type="Proteomes" id="UP000636010">
    <property type="component" value="Unassembled WGS sequence"/>
</dbReference>
<dbReference type="InterPro" id="IPR023214">
    <property type="entry name" value="HAD_sf"/>
</dbReference>
<dbReference type="EMBL" id="BMEC01000014">
    <property type="protein sequence ID" value="GGC50335.1"/>
    <property type="molecule type" value="Genomic_DNA"/>
</dbReference>